<dbReference type="InterPro" id="IPR001126">
    <property type="entry name" value="UmuC"/>
</dbReference>
<gene>
    <name evidence="3" type="ORF">IAD26_10140</name>
</gene>
<name>A0A9D1N2B6_9CLOT</name>
<evidence type="ECO:0000313" key="3">
    <source>
        <dbReference type="EMBL" id="HIU93472.1"/>
    </source>
</evidence>
<dbReference type="GO" id="GO:0003684">
    <property type="term" value="F:damaged DNA binding"/>
    <property type="evidence" value="ECO:0007669"/>
    <property type="project" value="InterPro"/>
</dbReference>
<dbReference type="Gene3D" id="1.10.150.20">
    <property type="entry name" value="5' to 3' exonuclease, C-terminal subdomain"/>
    <property type="match status" value="1"/>
</dbReference>
<dbReference type="GO" id="GO:0009432">
    <property type="term" value="P:SOS response"/>
    <property type="evidence" value="ECO:0007669"/>
    <property type="project" value="TreeGrafter"/>
</dbReference>
<evidence type="ECO:0000313" key="4">
    <source>
        <dbReference type="Proteomes" id="UP000886748"/>
    </source>
</evidence>
<sequence>MAEIALVDCNNFFVSCEQLMNPALKDRPVCVLSNNDGCIIARSKEAKAIGIPMGYPLFKAQKEFKNVIYISRNFGLYHDVSNRVMTKLLSYTPDVEQYSIDEAFLDLTGLKKLFRCSYRDIIAKIKNEIETEIGIPVSIGLAPTKTLAKLACEKAKKDKSLNGIHRIHYREIDDILKKTYIEDIWGIGKNTSALFHKYGIYKCSEIVKQNDFWLKKIWGKRGLELKMELSGISANPVTSKIDPPKSIQKTSAFGTFTSDKEYIKGSLHYHSHQVCSKLRKLGLQAEIIFVMLRTKDFEVLTERIVLPQATDSEFLVNQYADKLLDKIYNPNIIYRSSGIFADKLSEKSASQLFLFEDEKTQKAKKIAQVWDNLEAKYGRSCFQIGVTKDPQEESKTHGQNYFS</sequence>
<dbReference type="SUPFAM" id="SSF56672">
    <property type="entry name" value="DNA/RNA polymerases"/>
    <property type="match status" value="1"/>
</dbReference>
<dbReference type="InterPro" id="IPR043502">
    <property type="entry name" value="DNA/RNA_pol_sf"/>
</dbReference>
<dbReference type="Gene3D" id="3.30.1490.100">
    <property type="entry name" value="DNA polymerase, Y-family, little finger domain"/>
    <property type="match status" value="1"/>
</dbReference>
<accession>A0A9D1N2B6</accession>
<dbReference type="EMBL" id="DVOD01000072">
    <property type="protein sequence ID" value="HIU93472.1"/>
    <property type="molecule type" value="Genomic_DNA"/>
</dbReference>
<reference evidence="3" key="1">
    <citation type="submission" date="2020-10" db="EMBL/GenBank/DDBJ databases">
        <authorList>
            <person name="Gilroy R."/>
        </authorList>
    </citation>
    <scope>NUCLEOTIDE SEQUENCE</scope>
    <source>
        <strain evidence="3">CHK154-7741</strain>
    </source>
</reference>
<dbReference type="AlphaFoldDB" id="A0A9D1N2B6"/>
<comment type="caution">
    <text evidence="3">The sequence shown here is derived from an EMBL/GenBank/DDBJ whole genome shotgun (WGS) entry which is preliminary data.</text>
</comment>
<evidence type="ECO:0000256" key="1">
    <source>
        <dbReference type="ARBA" id="ARBA00010945"/>
    </source>
</evidence>
<dbReference type="GO" id="GO:0006281">
    <property type="term" value="P:DNA repair"/>
    <property type="evidence" value="ECO:0007669"/>
    <property type="project" value="InterPro"/>
</dbReference>
<proteinExistence type="inferred from homology"/>
<dbReference type="InterPro" id="IPR043128">
    <property type="entry name" value="Rev_trsase/Diguanyl_cyclase"/>
</dbReference>
<organism evidence="3 4">
    <name type="scientific">Candidatus Limenecus avicola</name>
    <dbReference type="NCBI Taxonomy" id="2840847"/>
    <lineage>
        <taxon>Bacteria</taxon>
        <taxon>Bacillati</taxon>
        <taxon>Bacillota</taxon>
        <taxon>Clostridia</taxon>
        <taxon>Eubacteriales</taxon>
        <taxon>Clostridiaceae</taxon>
        <taxon>Clostridiaceae incertae sedis</taxon>
        <taxon>Candidatus Limenecus</taxon>
    </lineage>
</organism>
<evidence type="ECO:0000259" key="2">
    <source>
        <dbReference type="PROSITE" id="PS50173"/>
    </source>
</evidence>
<dbReference type="GO" id="GO:0005829">
    <property type="term" value="C:cytosol"/>
    <property type="evidence" value="ECO:0007669"/>
    <property type="project" value="TreeGrafter"/>
</dbReference>
<dbReference type="Gene3D" id="3.30.70.270">
    <property type="match status" value="1"/>
</dbReference>
<dbReference type="InterPro" id="IPR036775">
    <property type="entry name" value="DNA_pol_Y-fam_lit_finger_sf"/>
</dbReference>
<dbReference type="InterPro" id="IPR050116">
    <property type="entry name" value="DNA_polymerase-Y"/>
</dbReference>
<dbReference type="Pfam" id="PF11799">
    <property type="entry name" value="IMS_C"/>
    <property type="match status" value="1"/>
</dbReference>
<dbReference type="Gene3D" id="3.40.1170.60">
    <property type="match status" value="1"/>
</dbReference>
<dbReference type="PANTHER" id="PTHR11076">
    <property type="entry name" value="DNA REPAIR POLYMERASE UMUC / TRANSFERASE FAMILY MEMBER"/>
    <property type="match status" value="1"/>
</dbReference>
<dbReference type="CDD" id="cd01700">
    <property type="entry name" value="PolY_Pol_V_umuC"/>
    <property type="match status" value="1"/>
</dbReference>
<dbReference type="PROSITE" id="PS50173">
    <property type="entry name" value="UMUC"/>
    <property type="match status" value="1"/>
</dbReference>
<dbReference type="Proteomes" id="UP000886748">
    <property type="component" value="Unassembled WGS sequence"/>
</dbReference>
<feature type="domain" description="UmuC" evidence="2">
    <location>
        <begin position="4"/>
        <end position="188"/>
    </location>
</feature>
<dbReference type="SUPFAM" id="SSF100879">
    <property type="entry name" value="Lesion bypass DNA polymerase (Y-family), little finger domain"/>
    <property type="match status" value="1"/>
</dbReference>
<reference evidence="3" key="2">
    <citation type="journal article" date="2021" name="PeerJ">
        <title>Extensive microbial diversity within the chicken gut microbiome revealed by metagenomics and culture.</title>
        <authorList>
            <person name="Gilroy R."/>
            <person name="Ravi A."/>
            <person name="Getino M."/>
            <person name="Pursley I."/>
            <person name="Horton D.L."/>
            <person name="Alikhan N.F."/>
            <person name="Baker D."/>
            <person name="Gharbi K."/>
            <person name="Hall N."/>
            <person name="Watson M."/>
            <person name="Adriaenssens E.M."/>
            <person name="Foster-Nyarko E."/>
            <person name="Jarju S."/>
            <person name="Secka A."/>
            <person name="Antonio M."/>
            <person name="Oren A."/>
            <person name="Chaudhuri R.R."/>
            <person name="La Ragione R."/>
            <person name="Hildebrand F."/>
            <person name="Pallen M.J."/>
        </authorList>
    </citation>
    <scope>NUCLEOTIDE SEQUENCE</scope>
    <source>
        <strain evidence="3">CHK154-7741</strain>
    </source>
</reference>
<comment type="similarity">
    <text evidence="1">Belongs to the DNA polymerase type-Y family.</text>
</comment>
<protein>
    <submittedName>
        <fullName evidence="3">Y-family DNA polymerase</fullName>
    </submittedName>
</protein>
<dbReference type="GO" id="GO:0003887">
    <property type="term" value="F:DNA-directed DNA polymerase activity"/>
    <property type="evidence" value="ECO:0007669"/>
    <property type="project" value="TreeGrafter"/>
</dbReference>
<dbReference type="GO" id="GO:0042276">
    <property type="term" value="P:error-prone translesion synthesis"/>
    <property type="evidence" value="ECO:0007669"/>
    <property type="project" value="TreeGrafter"/>
</dbReference>
<dbReference type="Pfam" id="PF00817">
    <property type="entry name" value="IMS"/>
    <property type="match status" value="1"/>
</dbReference>
<dbReference type="PANTHER" id="PTHR11076:SF34">
    <property type="entry name" value="PROTEIN UMUC"/>
    <property type="match status" value="1"/>
</dbReference>
<dbReference type="InterPro" id="IPR017961">
    <property type="entry name" value="DNA_pol_Y-fam_little_finger"/>
</dbReference>